<keyword evidence="1" id="KW-0175">Coiled coil</keyword>
<evidence type="ECO:0000256" key="2">
    <source>
        <dbReference type="SAM" id="SignalP"/>
    </source>
</evidence>
<protein>
    <submittedName>
        <fullName evidence="3">Uncharacterized protein</fullName>
    </submittedName>
</protein>
<feature type="chain" id="PRO_5013144133" evidence="2">
    <location>
        <begin position="24"/>
        <end position="296"/>
    </location>
</feature>
<keyword evidence="2" id="KW-0732">Signal</keyword>
<sequence>MPAARLFPALVLVAGLSAAGAFADDRADAVKKQKETAADNLKAANLKMASAETADLLVFASLPEDKAKSLGAALQKVHDTGAKALTFDPPSNVWGGKLSIYVITDQKKYKTFLLDALRQVPQGRETYRFGLRADAPYILDGIVQGDKPSDVAISTEAAVLVAGALLNKKAGTTATTNLPEWLQTGFGRATLARSDAAKLAAFKSKVRALYNKTRGEPFKPSWVWGDSASPDRELVASSFAEYLAFGPVADKFPLFLGAFKPDENGTTPGVDTAFTAADWKADDLEAGWKKWVMTGK</sequence>
<gene>
    <name evidence="3" type="ORF">FRUB_09522</name>
</gene>
<feature type="signal peptide" evidence="2">
    <location>
        <begin position="1"/>
        <end position="23"/>
    </location>
</feature>
<keyword evidence="4" id="KW-1185">Reference proteome</keyword>
<dbReference type="OrthoDB" id="278559at2"/>
<dbReference type="EMBL" id="NIDE01000019">
    <property type="protein sequence ID" value="OWK34680.1"/>
    <property type="molecule type" value="Genomic_DNA"/>
</dbReference>
<dbReference type="Proteomes" id="UP000214646">
    <property type="component" value="Unassembled WGS sequence"/>
</dbReference>
<dbReference type="RefSeq" id="WP_088259946.1">
    <property type="nucleotide sequence ID" value="NZ_NIDE01000019.1"/>
</dbReference>
<name>A0A225CZ83_9BACT</name>
<evidence type="ECO:0000256" key="1">
    <source>
        <dbReference type="SAM" id="Coils"/>
    </source>
</evidence>
<proteinExistence type="predicted"/>
<reference evidence="4" key="1">
    <citation type="submission" date="2017-06" db="EMBL/GenBank/DDBJ databases">
        <title>Genome analysis of Fimbriiglobus ruber SP5, the first member of the order Planctomycetales with confirmed chitinolytic capability.</title>
        <authorList>
            <person name="Ravin N.V."/>
            <person name="Rakitin A.L."/>
            <person name="Ivanova A.A."/>
            <person name="Beletsky A.V."/>
            <person name="Kulichevskaya I.S."/>
            <person name="Mardanov A.V."/>
            <person name="Dedysh S.N."/>
        </authorList>
    </citation>
    <scope>NUCLEOTIDE SEQUENCE [LARGE SCALE GENOMIC DNA]</scope>
    <source>
        <strain evidence="4">SP5</strain>
    </source>
</reference>
<organism evidence="3 4">
    <name type="scientific">Fimbriiglobus ruber</name>
    <dbReference type="NCBI Taxonomy" id="1908690"/>
    <lineage>
        <taxon>Bacteria</taxon>
        <taxon>Pseudomonadati</taxon>
        <taxon>Planctomycetota</taxon>
        <taxon>Planctomycetia</taxon>
        <taxon>Gemmatales</taxon>
        <taxon>Gemmataceae</taxon>
        <taxon>Fimbriiglobus</taxon>
    </lineage>
</organism>
<feature type="coiled-coil region" evidence="1">
    <location>
        <begin position="27"/>
        <end position="54"/>
    </location>
</feature>
<comment type="caution">
    <text evidence="3">The sequence shown here is derived from an EMBL/GenBank/DDBJ whole genome shotgun (WGS) entry which is preliminary data.</text>
</comment>
<accession>A0A225CZ83</accession>
<evidence type="ECO:0000313" key="3">
    <source>
        <dbReference type="EMBL" id="OWK34680.1"/>
    </source>
</evidence>
<dbReference type="AlphaFoldDB" id="A0A225CZ83"/>
<evidence type="ECO:0000313" key="4">
    <source>
        <dbReference type="Proteomes" id="UP000214646"/>
    </source>
</evidence>